<dbReference type="InterPro" id="IPR039999">
    <property type="entry name" value="LYAR"/>
</dbReference>
<dbReference type="EMBL" id="NQVE01000129">
    <property type="protein sequence ID" value="RAL45602.1"/>
    <property type="molecule type" value="Genomic_DNA"/>
</dbReference>
<reference evidence="10 11" key="1">
    <citation type="submission" date="2018-06" db="EMBL/GenBank/DDBJ databases">
        <title>The Genome of Cuscuta australis (Dodder) Provides Insight into the Evolution of Plant Parasitism.</title>
        <authorList>
            <person name="Liu H."/>
        </authorList>
    </citation>
    <scope>NUCLEOTIDE SEQUENCE [LARGE SCALE GENOMIC DNA]</scope>
    <source>
        <strain evidence="11">cv. Yunnan</strain>
        <tissue evidence="10">Vines</tissue>
    </source>
</reference>
<proteinExistence type="predicted"/>
<feature type="region of interest" description="Disordered" evidence="8">
    <location>
        <begin position="58"/>
        <end position="87"/>
    </location>
</feature>
<evidence type="ECO:0000259" key="9">
    <source>
        <dbReference type="SMART" id="SM00451"/>
    </source>
</evidence>
<evidence type="ECO:0000256" key="4">
    <source>
        <dbReference type="ARBA" id="ARBA00022771"/>
    </source>
</evidence>
<evidence type="ECO:0000256" key="3">
    <source>
        <dbReference type="ARBA" id="ARBA00022737"/>
    </source>
</evidence>
<dbReference type="InterPro" id="IPR036236">
    <property type="entry name" value="Znf_C2H2_sf"/>
</dbReference>
<protein>
    <recommendedName>
        <fullName evidence="9">U1-type domain-containing protein</fullName>
    </recommendedName>
</protein>
<dbReference type="SMART" id="SM00451">
    <property type="entry name" value="ZnF_U1"/>
    <property type="match status" value="1"/>
</dbReference>
<evidence type="ECO:0000313" key="11">
    <source>
        <dbReference type="Proteomes" id="UP000249390"/>
    </source>
</evidence>
<dbReference type="PANTHER" id="PTHR13100">
    <property type="entry name" value="CELL GROWTH-REGULATING NUCLEOLAR PROTEIN LYAR"/>
    <property type="match status" value="1"/>
</dbReference>
<feature type="compositionally biased region" description="Basic and acidic residues" evidence="8">
    <location>
        <begin position="151"/>
        <end position="169"/>
    </location>
</feature>
<gene>
    <name evidence="10" type="ORF">DM860_009466</name>
</gene>
<evidence type="ECO:0000256" key="8">
    <source>
        <dbReference type="SAM" id="MobiDB-lite"/>
    </source>
</evidence>
<dbReference type="Gene3D" id="3.30.1490.490">
    <property type="match status" value="1"/>
</dbReference>
<dbReference type="InterPro" id="IPR003604">
    <property type="entry name" value="Matrin/U1-like-C_Znf_C2H2"/>
</dbReference>
<dbReference type="GO" id="GO:0008270">
    <property type="term" value="F:zinc ion binding"/>
    <property type="evidence" value="ECO:0007669"/>
    <property type="project" value="UniProtKB-KW"/>
</dbReference>
<feature type="compositionally biased region" description="Polar residues" evidence="8">
    <location>
        <begin position="64"/>
        <end position="75"/>
    </location>
</feature>
<keyword evidence="5" id="KW-0862">Zinc</keyword>
<sequence>MVWFQCEDCGDNLKKPKLPGHYRVCSAFKLSCIDCGQVFNQQTVESHTQCISEAEKYGPKGQVKTPNGKNSNPNSDTKKRPEVDTNVGLSDRPPWFCSLCNTKASSKQTLLLHADGKKHRAKARAFHAANQQQTGKTESTNPDATVSTDNNPKEEAPERKSNKEQKDLNPSEAENENLLSKKKRRHEASENGTVKQKAGGESMGETNIHVKRAKNTLVEVEEDKAKKIKWKKLITSALKSKPDGAMKFGKLKKAVLKSLRESGYTRDENEVQEVLEKKVSFSFTLLILGAFGLHLNKEAIPNMARV</sequence>
<dbReference type="AlphaFoldDB" id="A0A328DII6"/>
<feature type="compositionally biased region" description="Polar residues" evidence="8">
    <location>
        <begin position="130"/>
        <end position="150"/>
    </location>
</feature>
<comment type="caution">
    <text evidence="10">The sequence shown here is derived from an EMBL/GenBank/DDBJ whole genome shotgun (WGS) entry which is preliminary data.</text>
</comment>
<keyword evidence="4 7" id="KW-0863">Zinc-finger</keyword>
<evidence type="ECO:0000256" key="2">
    <source>
        <dbReference type="ARBA" id="ARBA00022723"/>
    </source>
</evidence>
<name>A0A328DII6_9ASTE</name>
<keyword evidence="6" id="KW-0539">Nucleus</keyword>
<dbReference type="GO" id="GO:0005730">
    <property type="term" value="C:nucleolus"/>
    <property type="evidence" value="ECO:0007669"/>
    <property type="project" value="TreeGrafter"/>
</dbReference>
<dbReference type="SUPFAM" id="SSF57667">
    <property type="entry name" value="beta-beta-alpha zinc fingers"/>
    <property type="match status" value="3"/>
</dbReference>
<dbReference type="FunFam" id="3.30.1490.490:FF:000001">
    <property type="entry name" value="cell growth-regulating nucleolar protein-like"/>
    <property type="match status" value="1"/>
</dbReference>
<evidence type="ECO:0000256" key="6">
    <source>
        <dbReference type="ARBA" id="ARBA00023242"/>
    </source>
</evidence>
<dbReference type="InterPro" id="IPR058719">
    <property type="entry name" value="WHD_LYAR"/>
</dbReference>
<dbReference type="Pfam" id="PF12874">
    <property type="entry name" value="zf-met"/>
    <property type="match status" value="1"/>
</dbReference>
<dbReference type="GO" id="GO:0003677">
    <property type="term" value="F:DNA binding"/>
    <property type="evidence" value="ECO:0007669"/>
    <property type="project" value="InterPro"/>
</dbReference>
<keyword evidence="3" id="KW-0677">Repeat</keyword>
<accession>A0A328DII6</accession>
<dbReference type="GO" id="GO:0006364">
    <property type="term" value="P:rRNA processing"/>
    <property type="evidence" value="ECO:0007669"/>
    <property type="project" value="TreeGrafter"/>
</dbReference>
<feature type="region of interest" description="Disordered" evidence="8">
    <location>
        <begin position="121"/>
        <end position="208"/>
    </location>
</feature>
<keyword evidence="2" id="KW-0479">Metal-binding</keyword>
<organism evidence="10 11">
    <name type="scientific">Cuscuta australis</name>
    <dbReference type="NCBI Taxonomy" id="267555"/>
    <lineage>
        <taxon>Eukaryota</taxon>
        <taxon>Viridiplantae</taxon>
        <taxon>Streptophyta</taxon>
        <taxon>Embryophyta</taxon>
        <taxon>Tracheophyta</taxon>
        <taxon>Spermatophyta</taxon>
        <taxon>Magnoliopsida</taxon>
        <taxon>eudicotyledons</taxon>
        <taxon>Gunneridae</taxon>
        <taxon>Pentapetalae</taxon>
        <taxon>asterids</taxon>
        <taxon>lamiids</taxon>
        <taxon>Solanales</taxon>
        <taxon>Convolvulaceae</taxon>
        <taxon>Cuscuteae</taxon>
        <taxon>Cuscuta</taxon>
        <taxon>Cuscuta subgen. Grammica</taxon>
        <taxon>Cuscuta sect. Cleistogrammica</taxon>
    </lineage>
</organism>
<feature type="domain" description="U1-type" evidence="9">
    <location>
        <begin position="92"/>
        <end position="126"/>
    </location>
</feature>
<dbReference type="PROSITE" id="PS51804">
    <property type="entry name" value="ZF_C2HC_LYAR"/>
    <property type="match status" value="2"/>
</dbReference>
<dbReference type="Proteomes" id="UP000249390">
    <property type="component" value="Unassembled WGS sequence"/>
</dbReference>
<dbReference type="Gene3D" id="3.30.160.60">
    <property type="entry name" value="Classic Zinc Finger"/>
    <property type="match status" value="1"/>
</dbReference>
<dbReference type="FunFam" id="3.30.160.60:FF:001583">
    <property type="entry name" value="UBP1-associated proteins 1C"/>
    <property type="match status" value="1"/>
</dbReference>
<dbReference type="GO" id="GO:0000122">
    <property type="term" value="P:negative regulation of transcription by RNA polymerase II"/>
    <property type="evidence" value="ECO:0007669"/>
    <property type="project" value="TreeGrafter"/>
</dbReference>
<evidence type="ECO:0000256" key="1">
    <source>
        <dbReference type="ARBA" id="ARBA00004123"/>
    </source>
</evidence>
<keyword evidence="11" id="KW-1185">Reference proteome</keyword>
<dbReference type="Pfam" id="PF08790">
    <property type="entry name" value="zf-LYAR"/>
    <property type="match status" value="1"/>
</dbReference>
<comment type="subcellular location">
    <subcellularLocation>
        <location evidence="1">Nucleus</location>
    </subcellularLocation>
</comment>
<evidence type="ECO:0000313" key="10">
    <source>
        <dbReference type="EMBL" id="RAL45602.1"/>
    </source>
</evidence>
<evidence type="ECO:0000256" key="7">
    <source>
        <dbReference type="PROSITE-ProRule" id="PRU01145"/>
    </source>
</evidence>
<dbReference type="Pfam" id="PF25879">
    <property type="entry name" value="WHD_LYAR"/>
    <property type="match status" value="1"/>
</dbReference>
<evidence type="ECO:0000256" key="5">
    <source>
        <dbReference type="ARBA" id="ARBA00022833"/>
    </source>
</evidence>
<dbReference type="InterPro" id="IPR014898">
    <property type="entry name" value="Znf_C2H2_LYAR"/>
</dbReference>
<dbReference type="InterPro" id="IPR013087">
    <property type="entry name" value="Znf_C2H2_type"/>
</dbReference>
<dbReference type="PANTHER" id="PTHR13100:SF10">
    <property type="entry name" value="CELL GROWTH-REGULATING NUCLEOLAR PROTEIN"/>
    <property type="match status" value="1"/>
</dbReference>